<keyword evidence="3" id="KW-1185">Reference proteome</keyword>
<proteinExistence type="predicted"/>
<evidence type="ECO:0000313" key="3">
    <source>
        <dbReference type="Proteomes" id="UP000274429"/>
    </source>
</evidence>
<accession>A0A0R3XD41</accession>
<evidence type="ECO:0000313" key="2">
    <source>
        <dbReference type="EMBL" id="VDM36554.1"/>
    </source>
</evidence>
<reference evidence="2 3" key="2">
    <citation type="submission" date="2018-11" db="EMBL/GenBank/DDBJ databases">
        <authorList>
            <consortium name="Pathogen Informatics"/>
        </authorList>
    </citation>
    <scope>NUCLEOTIDE SEQUENCE [LARGE SCALE GENOMIC DNA]</scope>
</reference>
<dbReference type="Proteomes" id="UP000274429">
    <property type="component" value="Unassembled WGS sequence"/>
</dbReference>
<feature type="region of interest" description="Disordered" evidence="1">
    <location>
        <begin position="103"/>
        <end position="146"/>
    </location>
</feature>
<dbReference type="OrthoDB" id="674948at2759"/>
<protein>
    <submittedName>
        <fullName evidence="4">BZIP domain-containing protein</fullName>
    </submittedName>
</protein>
<evidence type="ECO:0000256" key="1">
    <source>
        <dbReference type="SAM" id="MobiDB-lite"/>
    </source>
</evidence>
<dbReference type="WBParaSite" id="TTAC_0001146801-mRNA-1">
    <property type="protein sequence ID" value="TTAC_0001146801-mRNA-1"/>
    <property type="gene ID" value="TTAC_0001146801"/>
</dbReference>
<evidence type="ECO:0000313" key="4">
    <source>
        <dbReference type="WBParaSite" id="TTAC_0001146801-mRNA-1"/>
    </source>
</evidence>
<sequence length="219" mass="23918">MDTLELADIFPGLDDEALGSLEMENAWTVDIFNDLTQKDLEDALLTDITSKPTTKSEPVDVDIFGDEVEVNNSNDQFVSSSNHTPKGDLFSGQDDFNRAISTDTSPETIRLTPETDSNCSTPSNSDSFPASMQLSPPSKKQQSKRSAYENIVLEEVSAAKKRASAFSPPIVPCEPNPGAINRVHYVLQKGQTLILQTEKSNNRLAQTVNSQARLKALNG</sequence>
<dbReference type="EMBL" id="UYWX01024246">
    <property type="protein sequence ID" value="VDM36554.1"/>
    <property type="molecule type" value="Genomic_DNA"/>
</dbReference>
<reference evidence="4" key="1">
    <citation type="submission" date="2017-02" db="UniProtKB">
        <authorList>
            <consortium name="WormBaseParasite"/>
        </authorList>
    </citation>
    <scope>IDENTIFICATION</scope>
</reference>
<dbReference type="STRING" id="6205.A0A0R3XD41"/>
<organism evidence="4">
    <name type="scientific">Hydatigena taeniaeformis</name>
    <name type="common">Feline tapeworm</name>
    <name type="synonym">Taenia taeniaeformis</name>
    <dbReference type="NCBI Taxonomy" id="6205"/>
    <lineage>
        <taxon>Eukaryota</taxon>
        <taxon>Metazoa</taxon>
        <taxon>Spiralia</taxon>
        <taxon>Lophotrochozoa</taxon>
        <taxon>Platyhelminthes</taxon>
        <taxon>Cestoda</taxon>
        <taxon>Eucestoda</taxon>
        <taxon>Cyclophyllidea</taxon>
        <taxon>Taeniidae</taxon>
        <taxon>Hydatigera</taxon>
    </lineage>
</organism>
<dbReference type="AlphaFoldDB" id="A0A0R3XD41"/>
<feature type="compositionally biased region" description="Polar residues" evidence="1">
    <location>
        <begin position="114"/>
        <end position="134"/>
    </location>
</feature>
<gene>
    <name evidence="2" type="ORF">TTAC_LOCUS11451</name>
</gene>
<name>A0A0R3XD41_HYDTA</name>